<organism evidence="3">
    <name type="scientific">freshwater metagenome</name>
    <dbReference type="NCBI Taxonomy" id="449393"/>
    <lineage>
        <taxon>unclassified sequences</taxon>
        <taxon>metagenomes</taxon>
        <taxon>ecological metagenomes</taxon>
    </lineage>
</organism>
<feature type="region of interest" description="Disordered" evidence="1">
    <location>
        <begin position="52"/>
        <end position="119"/>
    </location>
</feature>
<sequence>MTPPNKPEWIELAEADSAPQVKKSTRALPALVLAAALSIGGFGILFAQNGTESPASAEGQSLNVAASSSPAIQSAKSSVTTTSVKNSSIVAKQPTIAAMPNTRGDDEDGDEDEDEGDDD</sequence>
<keyword evidence="2" id="KW-0812">Transmembrane</keyword>
<evidence type="ECO:0000256" key="1">
    <source>
        <dbReference type="SAM" id="MobiDB-lite"/>
    </source>
</evidence>
<reference evidence="3" key="1">
    <citation type="submission" date="2020-05" db="EMBL/GenBank/DDBJ databases">
        <authorList>
            <person name="Chiriac C."/>
            <person name="Salcher M."/>
            <person name="Ghai R."/>
            <person name="Kavagutti S V."/>
        </authorList>
    </citation>
    <scope>NUCLEOTIDE SEQUENCE</scope>
</reference>
<feature type="transmembrane region" description="Helical" evidence="2">
    <location>
        <begin position="27"/>
        <end position="47"/>
    </location>
</feature>
<evidence type="ECO:0000256" key="2">
    <source>
        <dbReference type="SAM" id="Phobius"/>
    </source>
</evidence>
<accession>A0A6J6BF67</accession>
<dbReference type="AlphaFoldDB" id="A0A6J6BF67"/>
<keyword evidence="2" id="KW-0472">Membrane</keyword>
<feature type="compositionally biased region" description="Polar residues" evidence="1">
    <location>
        <begin position="52"/>
        <end position="64"/>
    </location>
</feature>
<proteinExistence type="predicted"/>
<evidence type="ECO:0000313" key="3">
    <source>
        <dbReference type="EMBL" id="CAB4537354.1"/>
    </source>
</evidence>
<name>A0A6J6BF67_9ZZZZ</name>
<dbReference type="EMBL" id="CAEZSK010000041">
    <property type="protein sequence ID" value="CAB4537354.1"/>
    <property type="molecule type" value="Genomic_DNA"/>
</dbReference>
<gene>
    <name evidence="3" type="ORF">UFOPK1419_00444</name>
</gene>
<protein>
    <submittedName>
        <fullName evidence="3">Unannotated protein</fullName>
    </submittedName>
</protein>
<feature type="compositionally biased region" description="Acidic residues" evidence="1">
    <location>
        <begin position="105"/>
        <end position="119"/>
    </location>
</feature>
<keyword evidence="2" id="KW-1133">Transmembrane helix</keyword>
<feature type="compositionally biased region" description="Low complexity" evidence="1">
    <location>
        <begin position="65"/>
        <end position="88"/>
    </location>
</feature>